<dbReference type="GeneID" id="93923872"/>
<dbReference type="SMART" id="SM00850">
    <property type="entry name" value="LytTR"/>
    <property type="match status" value="1"/>
</dbReference>
<dbReference type="PANTHER" id="PTHR37299">
    <property type="entry name" value="TRANSCRIPTIONAL REGULATOR-RELATED"/>
    <property type="match status" value="1"/>
</dbReference>
<dbReference type="InterPro" id="IPR007492">
    <property type="entry name" value="LytTR_DNA-bd_dom"/>
</dbReference>
<dbReference type="RefSeq" id="WP_002959432.1">
    <property type="nucleotide sequence ID" value="NZ_CP029490.1"/>
</dbReference>
<evidence type="ECO:0000313" key="3">
    <source>
        <dbReference type="Proteomes" id="UP000245369"/>
    </source>
</evidence>
<dbReference type="InterPro" id="IPR046947">
    <property type="entry name" value="LytR-like"/>
</dbReference>
<evidence type="ECO:0000259" key="1">
    <source>
        <dbReference type="PROSITE" id="PS50930"/>
    </source>
</evidence>
<dbReference type="Pfam" id="PF04397">
    <property type="entry name" value="LytTR"/>
    <property type="match status" value="1"/>
</dbReference>
<dbReference type="Proteomes" id="UP000245369">
    <property type="component" value="Chromosome"/>
</dbReference>
<protein>
    <submittedName>
        <fullName evidence="2">LytTR family transcriptional regulator</fullName>
    </submittedName>
</protein>
<organism evidence="2 3">
    <name type="scientific">Streptococcus sobrinus</name>
    <dbReference type="NCBI Taxonomy" id="1310"/>
    <lineage>
        <taxon>Bacteria</taxon>
        <taxon>Bacillati</taxon>
        <taxon>Bacillota</taxon>
        <taxon>Bacilli</taxon>
        <taxon>Lactobacillales</taxon>
        <taxon>Streptococcaceae</taxon>
        <taxon>Streptococcus</taxon>
    </lineage>
</organism>
<proteinExistence type="predicted"/>
<dbReference type="Gene3D" id="2.40.50.1020">
    <property type="entry name" value="LytTr DNA-binding domain"/>
    <property type="match status" value="1"/>
</dbReference>
<dbReference type="PROSITE" id="PS50930">
    <property type="entry name" value="HTH_LYTTR"/>
    <property type="match status" value="1"/>
</dbReference>
<dbReference type="EMBL" id="CP029490">
    <property type="protein sequence ID" value="AWN20745.1"/>
    <property type="molecule type" value="Genomic_DNA"/>
</dbReference>
<keyword evidence="3" id="KW-1185">Reference proteome</keyword>
<feature type="domain" description="HTH LytTR-type" evidence="1">
    <location>
        <begin position="53"/>
        <end position="144"/>
    </location>
</feature>
<gene>
    <name evidence="2" type="ORF">DK182_05010</name>
</gene>
<evidence type="ECO:0000313" key="2">
    <source>
        <dbReference type="EMBL" id="AWN20745.1"/>
    </source>
</evidence>
<dbReference type="PANTHER" id="PTHR37299:SF4">
    <property type="entry name" value="TRANSCRIPTIONAL REGULATOR"/>
    <property type="match status" value="1"/>
</dbReference>
<name>A0ABN5LNB7_9STRE</name>
<reference evidence="2 3" key="1">
    <citation type="submission" date="2018-05" db="EMBL/GenBank/DDBJ databases">
        <title>Complete genome sequences of Streptococcus sobrinus.</title>
        <authorList>
            <person name="Sales M."/>
            <person name="Jensen P.A."/>
        </authorList>
    </citation>
    <scope>NUCLEOTIDE SEQUENCE [LARGE SCALE GENOMIC DNA]</scope>
    <source>
        <strain evidence="2 3">SL1</strain>
    </source>
</reference>
<accession>A0ABN5LNB7</accession>
<sequence>MKLRLEKVPRGPEEVIVRYQRMTPTIQAICDLLEEDRPRILVSNQGENSYLFLDEILYFETVDGKTFAYSRDAVYEVGQTLKNLAARYSDKGLFRASKSLLVNIYRIASFKSQSFGRIEASLDNGEVVIISRRYASQLRQVLEEGVQDEN</sequence>